<evidence type="ECO:0000256" key="2">
    <source>
        <dbReference type="ARBA" id="ARBA00022692"/>
    </source>
</evidence>
<keyword evidence="3 5" id="KW-1133">Transmembrane helix</keyword>
<name>A0A4P6DA19_RHOPR</name>
<reference evidence="6" key="1">
    <citation type="submission" date="2019-04" db="EMBL/GenBank/DDBJ databases">
        <title>Analysis of the testis transcriptome of the Chagas disease vector Rhodnius prolixus.</title>
        <authorList>
            <person name="Cesar J."/>
            <person name="Ribeiro J.M."/>
            <person name="Pereira M.H."/>
            <person name="Araujo R.N."/>
            <person name="Gontijo N.F."/>
            <person name="Pessoa G."/>
            <person name="Sant'Anna M.V."/>
            <person name="Sorgine M.H."/>
            <person name="Majerowicz D."/>
            <person name="Carvalho A.B."/>
            <person name="Braz G."/>
            <person name="Mesquita R."/>
            <person name="Lagerblad P.O."/>
            <person name="Koerich L.B."/>
        </authorList>
    </citation>
    <scope>NUCLEOTIDE SEQUENCE</scope>
</reference>
<dbReference type="AlphaFoldDB" id="A0A4P6DA19"/>
<dbReference type="InterPro" id="IPR009436">
    <property type="entry name" value="AGTRAP"/>
</dbReference>
<dbReference type="PANTHER" id="PTHR16521:SF3">
    <property type="entry name" value="TYPE-1 ANGIOTENSIN II RECEPTOR-ASSOCIATED PROTEIN"/>
    <property type="match status" value="1"/>
</dbReference>
<evidence type="ECO:0000256" key="4">
    <source>
        <dbReference type="ARBA" id="ARBA00023136"/>
    </source>
</evidence>
<protein>
    <submittedName>
        <fullName evidence="6">Putative type-1 angiotensin ii receptor-associated protein triatoma dimidiata</fullName>
    </submittedName>
</protein>
<accession>A0A4P6DA19</accession>
<proteinExistence type="predicted"/>
<evidence type="ECO:0000256" key="1">
    <source>
        <dbReference type="ARBA" id="ARBA00004141"/>
    </source>
</evidence>
<dbReference type="VEuPathDB" id="VectorBase:RPRC014446"/>
<dbReference type="GO" id="GO:0038166">
    <property type="term" value="P:angiotensin-activated signaling pathway"/>
    <property type="evidence" value="ECO:0007669"/>
    <property type="project" value="InterPro"/>
</dbReference>
<keyword evidence="2 5" id="KW-0812">Transmembrane</keyword>
<dbReference type="EMBL" id="GHKJ01001057">
    <property type="protein sequence ID" value="MOY46087.1"/>
    <property type="molecule type" value="Transcribed_RNA"/>
</dbReference>
<organism evidence="6">
    <name type="scientific">Rhodnius prolixus</name>
    <name type="common">Triatomid bug</name>
    <dbReference type="NCBI Taxonomy" id="13249"/>
    <lineage>
        <taxon>Eukaryota</taxon>
        <taxon>Metazoa</taxon>
        <taxon>Ecdysozoa</taxon>
        <taxon>Arthropoda</taxon>
        <taxon>Hexapoda</taxon>
        <taxon>Insecta</taxon>
        <taxon>Pterygota</taxon>
        <taxon>Neoptera</taxon>
        <taxon>Paraneoptera</taxon>
        <taxon>Hemiptera</taxon>
        <taxon>Heteroptera</taxon>
        <taxon>Panheteroptera</taxon>
        <taxon>Cimicomorpha</taxon>
        <taxon>Reduviidae</taxon>
        <taxon>Triatominae</taxon>
        <taxon>Rhodnius</taxon>
    </lineage>
</organism>
<dbReference type="SMART" id="SM00805">
    <property type="entry name" value="AGTRAP"/>
    <property type="match status" value="1"/>
</dbReference>
<keyword evidence="6" id="KW-0675">Receptor</keyword>
<evidence type="ECO:0000256" key="3">
    <source>
        <dbReference type="ARBA" id="ARBA00022989"/>
    </source>
</evidence>
<keyword evidence="4 5" id="KW-0472">Membrane</keyword>
<dbReference type="GO" id="GO:0005886">
    <property type="term" value="C:plasma membrane"/>
    <property type="evidence" value="ECO:0007669"/>
    <property type="project" value="TreeGrafter"/>
</dbReference>
<evidence type="ECO:0000256" key="5">
    <source>
        <dbReference type="SAM" id="Phobius"/>
    </source>
</evidence>
<sequence>MEASQFENFFREPNVSLKGAFYGHLIFLSWALITNWSPSAYFFYNILFLILLLWGIAAKGNVEPLEMAQIVNIISLVLDIFVVSIFFPRSGIGVKMSACMAIINILIRPVTLSILRNEIRYRRDGGTGNFPNTFGSHYRDIDSTPGTP</sequence>
<dbReference type="PANTHER" id="PTHR16521">
    <property type="entry name" value="TYPE-1 ANGIOTENSIN II RECEPTOR-ASSOCIATED PROTEIN"/>
    <property type="match status" value="1"/>
</dbReference>
<comment type="subcellular location">
    <subcellularLocation>
        <location evidence="1">Membrane</location>
        <topology evidence="1">Multi-pass membrane protein</topology>
    </subcellularLocation>
</comment>
<dbReference type="Pfam" id="PF06396">
    <property type="entry name" value="AGTRAP"/>
    <property type="match status" value="1"/>
</dbReference>
<feature type="transmembrane region" description="Helical" evidence="5">
    <location>
        <begin position="70"/>
        <end position="88"/>
    </location>
</feature>
<feature type="transmembrane region" description="Helical" evidence="5">
    <location>
        <begin position="39"/>
        <end position="58"/>
    </location>
</feature>
<evidence type="ECO:0000313" key="6">
    <source>
        <dbReference type="EMBL" id="MOY46087.1"/>
    </source>
</evidence>
<feature type="transmembrane region" description="Helical" evidence="5">
    <location>
        <begin position="15"/>
        <end position="33"/>
    </location>
</feature>